<sequence length="657" mass="74318">MSLRFESVSLKNFGPYREIDTLNLETDPHAPIVVIHGENTLGKTSLFRALRWCLYGSPESGRTPAQAARHLSEYMNRPAWRDGETDMQVCMQFTANGHKYRLVRTARFEGGPPKVSADLRVDSTVVQQASIEAEIGRLLHPQISEFFLFDGELLKDFYDRLNTDRERDLLRDSIDNVLGIPALQLAERDVSTLTEHAIQRQAKALKNKKDVENARKQIRELKSKQESLDKDRKEMEHALGKAKAALEDVKERIAGVEELKADAREMEGLEVLIAGGKQEEDQIREDMRRLLTTGWLAPAAGKLNGALQRVVAKNDAAQQQQKAIQVARDRVDVLQKQIQGGICPACQQELPPPDESTENDLARAEADLKQLKESAGDGPDLRLERRIRELVDTTTVKAYQQKQEQLNKVVATQFERNRRLNALKDRLKDNDAAKIRQLGEEQDRLEAAIERYGQILRNQKPKQDEINKQQDKLAGILRRLGGGAQPEVAAEAFFFEYVRTLLTRTIERYQERTRAEVEKAASEMFVTLVRDPQAYQGLHISRDYRVDLVGQWGEAMKTSEGGKQLVALSLIGALKRAAVRGGPVVLDSPLARLDLEHRANVLKTWVPELGNQAILLVQSGELTDEQARDIMGNRIGHEYRIYRPSDDPEEATIERTQ</sequence>
<feature type="coiled-coil region" evidence="4">
    <location>
        <begin position="204"/>
        <end position="266"/>
    </location>
</feature>
<evidence type="ECO:0000256" key="4">
    <source>
        <dbReference type="SAM" id="Coils"/>
    </source>
</evidence>
<proteinExistence type="inferred from homology"/>
<dbReference type="GO" id="GO:0016887">
    <property type="term" value="F:ATP hydrolysis activity"/>
    <property type="evidence" value="ECO:0007669"/>
    <property type="project" value="InterPro"/>
</dbReference>
<evidence type="ECO:0000256" key="3">
    <source>
        <dbReference type="ARBA" id="ARBA00013368"/>
    </source>
</evidence>
<comment type="similarity">
    <text evidence="1">Belongs to the SMC family. SbcC subfamily.</text>
</comment>
<evidence type="ECO:0000256" key="1">
    <source>
        <dbReference type="ARBA" id="ARBA00006930"/>
    </source>
</evidence>
<organism evidence="6 7">
    <name type="scientific">Micromonospora cremea</name>
    <dbReference type="NCBI Taxonomy" id="709881"/>
    <lineage>
        <taxon>Bacteria</taxon>
        <taxon>Bacillati</taxon>
        <taxon>Actinomycetota</taxon>
        <taxon>Actinomycetes</taxon>
        <taxon>Micromonosporales</taxon>
        <taxon>Micromonosporaceae</taxon>
        <taxon>Micromonospora</taxon>
    </lineage>
</organism>
<dbReference type="STRING" id="709881.SAMN04489832_5824"/>
<dbReference type="PANTHER" id="PTHR32114">
    <property type="entry name" value="ABC TRANSPORTER ABCH.3"/>
    <property type="match status" value="1"/>
</dbReference>
<dbReference type="Proteomes" id="UP000185124">
    <property type="component" value="Unassembled WGS sequence"/>
</dbReference>
<dbReference type="InterPro" id="IPR027417">
    <property type="entry name" value="P-loop_NTPase"/>
</dbReference>
<accession>A0A1N6ANP0</accession>
<reference evidence="7" key="1">
    <citation type="submission" date="2016-12" db="EMBL/GenBank/DDBJ databases">
        <authorList>
            <person name="Varghese N."/>
            <person name="Submissions S."/>
        </authorList>
    </citation>
    <scope>NUCLEOTIDE SEQUENCE [LARGE SCALE GENOMIC DNA]</scope>
    <source>
        <strain evidence="7">DSM 45599</strain>
    </source>
</reference>
<evidence type="ECO:0000259" key="5">
    <source>
        <dbReference type="Pfam" id="PF13476"/>
    </source>
</evidence>
<evidence type="ECO:0000313" key="6">
    <source>
        <dbReference type="EMBL" id="SIN35548.1"/>
    </source>
</evidence>
<dbReference type="Pfam" id="PF13476">
    <property type="entry name" value="AAA_23"/>
    <property type="match status" value="1"/>
</dbReference>
<dbReference type="InterPro" id="IPR038729">
    <property type="entry name" value="Rad50/SbcC_AAA"/>
</dbReference>
<dbReference type="PANTHER" id="PTHR32114:SF2">
    <property type="entry name" value="ABC TRANSPORTER ABCH.3"/>
    <property type="match status" value="1"/>
</dbReference>
<comment type="subunit">
    <text evidence="2">Heterodimer of SbcC and SbcD.</text>
</comment>
<feature type="domain" description="Rad50/SbcC-type AAA" evidence="5">
    <location>
        <begin position="7"/>
        <end position="231"/>
    </location>
</feature>
<feature type="coiled-coil region" evidence="4">
    <location>
        <begin position="317"/>
        <end position="374"/>
    </location>
</feature>
<dbReference type="GO" id="GO:0006302">
    <property type="term" value="P:double-strand break repair"/>
    <property type="evidence" value="ECO:0007669"/>
    <property type="project" value="InterPro"/>
</dbReference>
<protein>
    <recommendedName>
        <fullName evidence="3">Nuclease SbcCD subunit C</fullName>
    </recommendedName>
</protein>
<dbReference type="EMBL" id="FSQT01000002">
    <property type="protein sequence ID" value="SIN35548.1"/>
    <property type="molecule type" value="Genomic_DNA"/>
</dbReference>
<keyword evidence="7" id="KW-1185">Reference proteome</keyword>
<name>A0A1N6ANP0_9ACTN</name>
<dbReference type="RefSeq" id="WP_074317196.1">
    <property type="nucleotide sequence ID" value="NZ_FSQT01000002.1"/>
</dbReference>
<gene>
    <name evidence="6" type="ORF">SAMN04489832_5824</name>
</gene>
<keyword evidence="4" id="KW-0175">Coiled coil</keyword>
<evidence type="ECO:0000313" key="7">
    <source>
        <dbReference type="Proteomes" id="UP000185124"/>
    </source>
</evidence>
<dbReference type="SUPFAM" id="SSF52540">
    <property type="entry name" value="P-loop containing nucleoside triphosphate hydrolases"/>
    <property type="match status" value="1"/>
</dbReference>
<dbReference type="AlphaFoldDB" id="A0A1N6ANP0"/>
<evidence type="ECO:0000256" key="2">
    <source>
        <dbReference type="ARBA" id="ARBA00011322"/>
    </source>
</evidence>
<dbReference type="Gene3D" id="3.40.50.300">
    <property type="entry name" value="P-loop containing nucleotide triphosphate hydrolases"/>
    <property type="match status" value="2"/>
</dbReference>
<dbReference type="OrthoDB" id="9795626at2"/>